<name>A0AAW0P2M0_9GOBI</name>
<keyword evidence="2" id="KW-1185">Reference proteome</keyword>
<evidence type="ECO:0000313" key="2">
    <source>
        <dbReference type="Proteomes" id="UP001460270"/>
    </source>
</evidence>
<comment type="caution">
    <text evidence="1">The sequence shown here is derived from an EMBL/GenBank/DDBJ whole genome shotgun (WGS) entry which is preliminary data.</text>
</comment>
<evidence type="ECO:0000313" key="1">
    <source>
        <dbReference type="EMBL" id="KAK7915610.1"/>
    </source>
</evidence>
<organism evidence="1 2">
    <name type="scientific">Mugilogobius chulae</name>
    <name type="common">yellowstripe goby</name>
    <dbReference type="NCBI Taxonomy" id="88201"/>
    <lineage>
        <taxon>Eukaryota</taxon>
        <taxon>Metazoa</taxon>
        <taxon>Chordata</taxon>
        <taxon>Craniata</taxon>
        <taxon>Vertebrata</taxon>
        <taxon>Euteleostomi</taxon>
        <taxon>Actinopterygii</taxon>
        <taxon>Neopterygii</taxon>
        <taxon>Teleostei</taxon>
        <taxon>Neoteleostei</taxon>
        <taxon>Acanthomorphata</taxon>
        <taxon>Gobiaria</taxon>
        <taxon>Gobiiformes</taxon>
        <taxon>Gobioidei</taxon>
        <taxon>Gobiidae</taxon>
        <taxon>Gobionellinae</taxon>
        <taxon>Mugilogobius</taxon>
    </lineage>
</organism>
<dbReference type="AlphaFoldDB" id="A0AAW0P2M0"/>
<dbReference type="Proteomes" id="UP001460270">
    <property type="component" value="Unassembled WGS sequence"/>
</dbReference>
<dbReference type="EMBL" id="JBBPFD010000008">
    <property type="protein sequence ID" value="KAK7915610.1"/>
    <property type="molecule type" value="Genomic_DNA"/>
</dbReference>
<gene>
    <name evidence="1" type="ORF">WMY93_011371</name>
</gene>
<sequence length="476" mass="53861">MSTVSTASESKLHRLTYTGASETGDKDHTFVSADIILSTTLSALGAPLAFKVLHEQSRLTCERLRRPGYSPSVALATPESAVWGTCVLWTLLPQTQSLSFQTTNHATDVPHGTEQWLQVRVIHKGLEVTRSLHGTSCVKHVIRTPYWAVVLTALCCGALEHWSHQLALVSLSLRLDPQQSLREQNHNDELCQRCGNAYKIPPSHSLCHRFRDITGTHRSRVQAHSESPRYCLNHKRVYSASFEEKWEFERSRLDCLQPCAGVRTERRPEVEPAEEELLSNFPTCDQNRAKLIATWWNNGSKFYWGQGSGQTSGLSRREFPIEWKLSTSKPARQVQLAIRGGGGLEDDPGWWSWQKDCRRIAYPGRPWCNWESKTMSRHRDIRAKFLDIISKLFPSEQEEDLLTCSIAPGSSSASQHLPSRSSSSLDATLEVVQALERHFTELAEWFTRFEETKARNVIGSSWLWNSADIMISSCGE</sequence>
<protein>
    <submittedName>
        <fullName evidence="1">Uncharacterized protein</fullName>
    </submittedName>
</protein>
<proteinExistence type="predicted"/>
<accession>A0AAW0P2M0</accession>
<reference evidence="2" key="1">
    <citation type="submission" date="2024-04" db="EMBL/GenBank/DDBJ databases">
        <title>Salinicola lusitanus LLJ914,a marine bacterium isolated from the Okinawa Trough.</title>
        <authorList>
            <person name="Li J."/>
        </authorList>
    </citation>
    <scope>NUCLEOTIDE SEQUENCE [LARGE SCALE GENOMIC DNA]</scope>
</reference>